<feature type="region of interest" description="Disordered" evidence="5">
    <location>
        <begin position="1761"/>
        <end position="1785"/>
    </location>
</feature>
<evidence type="ECO:0000313" key="9">
    <source>
        <dbReference type="Proteomes" id="UP001316803"/>
    </source>
</evidence>
<dbReference type="SMART" id="SM00490">
    <property type="entry name" value="HELICc"/>
    <property type="match status" value="1"/>
</dbReference>
<feature type="compositionally biased region" description="Basic and acidic residues" evidence="5">
    <location>
        <begin position="590"/>
        <end position="601"/>
    </location>
</feature>
<dbReference type="Pfam" id="PF26076">
    <property type="entry name" value="WHD_DDX60"/>
    <property type="match status" value="1"/>
</dbReference>
<dbReference type="SMART" id="SM00487">
    <property type="entry name" value="DEXDc"/>
    <property type="match status" value="1"/>
</dbReference>
<dbReference type="InterPro" id="IPR011545">
    <property type="entry name" value="DEAD/DEAH_box_helicase_dom"/>
</dbReference>
<dbReference type="Pfam" id="PF00271">
    <property type="entry name" value="Helicase_C"/>
    <property type="match status" value="1"/>
</dbReference>
<dbReference type="FunFam" id="3.40.50.300:FF:001039">
    <property type="entry name" value="ATP-dependent RNA helicase DDX60"/>
    <property type="match status" value="1"/>
</dbReference>
<dbReference type="EMBL" id="JAKLMC020000060">
    <property type="protein sequence ID" value="KAK5947873.1"/>
    <property type="molecule type" value="Genomic_DNA"/>
</dbReference>
<organism evidence="8 9">
    <name type="scientific">Knufia fluminis</name>
    <dbReference type="NCBI Taxonomy" id="191047"/>
    <lineage>
        <taxon>Eukaryota</taxon>
        <taxon>Fungi</taxon>
        <taxon>Dikarya</taxon>
        <taxon>Ascomycota</taxon>
        <taxon>Pezizomycotina</taxon>
        <taxon>Eurotiomycetes</taxon>
        <taxon>Chaetothyriomycetidae</taxon>
        <taxon>Chaetothyriales</taxon>
        <taxon>Trichomeriaceae</taxon>
        <taxon>Knufia</taxon>
    </lineage>
</organism>
<dbReference type="Pfam" id="PF00270">
    <property type="entry name" value="DEAD"/>
    <property type="match status" value="1"/>
</dbReference>
<comment type="caution">
    <text evidence="8">The sequence shown here is derived from an EMBL/GenBank/DDBJ whole genome shotgun (WGS) entry which is preliminary data.</text>
</comment>
<keyword evidence="1" id="KW-0547">Nucleotide-binding</keyword>
<dbReference type="GO" id="GO:0016787">
    <property type="term" value="F:hydrolase activity"/>
    <property type="evidence" value="ECO:0007669"/>
    <property type="project" value="UniProtKB-KW"/>
</dbReference>
<evidence type="ECO:0000313" key="8">
    <source>
        <dbReference type="EMBL" id="KAK5947873.1"/>
    </source>
</evidence>
<protein>
    <recommendedName>
        <fullName evidence="10">P-loop containing nucleoside triphosphate hydrolase protein</fullName>
    </recommendedName>
</protein>
<keyword evidence="9" id="KW-1185">Reference proteome</keyword>
<feature type="region of interest" description="Disordered" evidence="5">
    <location>
        <begin position="1802"/>
        <end position="1827"/>
    </location>
</feature>
<evidence type="ECO:0000256" key="4">
    <source>
        <dbReference type="ARBA" id="ARBA00022840"/>
    </source>
</evidence>
<dbReference type="SUPFAM" id="SSF52540">
    <property type="entry name" value="P-loop containing nucleoside triphosphate hydrolases"/>
    <property type="match status" value="1"/>
</dbReference>
<feature type="domain" description="Helicase C-terminal" evidence="7">
    <location>
        <begin position="1261"/>
        <end position="1432"/>
    </location>
</feature>
<evidence type="ECO:0000256" key="5">
    <source>
        <dbReference type="SAM" id="MobiDB-lite"/>
    </source>
</evidence>
<dbReference type="InterPro" id="IPR001650">
    <property type="entry name" value="Helicase_C-like"/>
</dbReference>
<feature type="domain" description="Helicase ATP-binding" evidence="6">
    <location>
        <begin position="815"/>
        <end position="977"/>
    </location>
</feature>
<dbReference type="InterPro" id="IPR027417">
    <property type="entry name" value="P-loop_NTPase"/>
</dbReference>
<feature type="compositionally biased region" description="Acidic residues" evidence="5">
    <location>
        <begin position="23"/>
        <end position="39"/>
    </location>
</feature>
<keyword evidence="4" id="KW-0067">ATP-binding</keyword>
<dbReference type="PANTHER" id="PTHR44533:SF4">
    <property type="entry name" value="DEAD_H RNA HELICASE, PUTATIVE-RELATED"/>
    <property type="match status" value="1"/>
</dbReference>
<evidence type="ECO:0000256" key="1">
    <source>
        <dbReference type="ARBA" id="ARBA00022741"/>
    </source>
</evidence>
<dbReference type="Gene3D" id="3.40.50.300">
    <property type="entry name" value="P-loop containing nucleotide triphosphate hydrolases"/>
    <property type="match status" value="2"/>
</dbReference>
<dbReference type="PROSITE" id="PS51192">
    <property type="entry name" value="HELICASE_ATP_BIND_1"/>
    <property type="match status" value="1"/>
</dbReference>
<evidence type="ECO:0000259" key="6">
    <source>
        <dbReference type="PROSITE" id="PS51192"/>
    </source>
</evidence>
<feature type="compositionally biased region" description="Acidic residues" evidence="5">
    <location>
        <begin position="1761"/>
        <end position="1773"/>
    </location>
</feature>
<feature type="region of interest" description="Disordered" evidence="5">
    <location>
        <begin position="1228"/>
        <end position="1258"/>
    </location>
</feature>
<dbReference type="GO" id="GO:0004386">
    <property type="term" value="F:helicase activity"/>
    <property type="evidence" value="ECO:0007669"/>
    <property type="project" value="UniProtKB-KW"/>
</dbReference>
<dbReference type="GO" id="GO:0005524">
    <property type="term" value="F:ATP binding"/>
    <property type="evidence" value="ECO:0007669"/>
    <property type="project" value="UniProtKB-KW"/>
</dbReference>
<name>A0AAN8EC82_9EURO</name>
<dbReference type="InterPro" id="IPR059032">
    <property type="entry name" value="WHD_DDX60"/>
</dbReference>
<reference evidence="8 9" key="1">
    <citation type="submission" date="2022-12" db="EMBL/GenBank/DDBJ databases">
        <title>Genomic features and morphological characterization of a novel Knufia sp. strain isolated from spacecraft assembly facility.</title>
        <authorList>
            <person name="Teixeira M."/>
            <person name="Chander A.M."/>
            <person name="Stajich J.E."/>
            <person name="Venkateswaran K."/>
        </authorList>
    </citation>
    <scope>NUCLEOTIDE SEQUENCE [LARGE SCALE GENOMIC DNA]</scope>
    <source>
        <strain evidence="8 9">FJI-L2-BK-P2</strain>
    </source>
</reference>
<feature type="compositionally biased region" description="Polar residues" evidence="5">
    <location>
        <begin position="1"/>
        <end position="16"/>
    </location>
</feature>
<dbReference type="CDD" id="cd18795">
    <property type="entry name" value="SF2_C_Ski2"/>
    <property type="match status" value="1"/>
</dbReference>
<feature type="compositionally biased region" description="Basic and acidic residues" evidence="5">
    <location>
        <begin position="1228"/>
        <end position="1239"/>
    </location>
</feature>
<feature type="region of interest" description="Disordered" evidence="5">
    <location>
        <begin position="584"/>
        <end position="616"/>
    </location>
</feature>
<feature type="compositionally biased region" description="Polar residues" evidence="5">
    <location>
        <begin position="764"/>
        <end position="775"/>
    </location>
</feature>
<dbReference type="PROSITE" id="PS51194">
    <property type="entry name" value="HELICASE_CTER"/>
    <property type="match status" value="1"/>
</dbReference>
<feature type="region of interest" description="Disordered" evidence="5">
    <location>
        <begin position="1"/>
        <end position="47"/>
    </location>
</feature>
<dbReference type="InterPro" id="IPR014001">
    <property type="entry name" value="Helicase_ATP-bd"/>
</dbReference>
<accession>A0AAN8EC82</accession>
<keyword evidence="3" id="KW-0347">Helicase</keyword>
<dbReference type="InterPro" id="IPR052431">
    <property type="entry name" value="SKI2_subfamily_helicases"/>
</dbReference>
<evidence type="ECO:0000256" key="3">
    <source>
        <dbReference type="ARBA" id="ARBA00022806"/>
    </source>
</evidence>
<evidence type="ECO:0008006" key="10">
    <source>
        <dbReference type="Google" id="ProtNLM"/>
    </source>
</evidence>
<feature type="compositionally biased region" description="Acidic residues" evidence="5">
    <location>
        <begin position="1807"/>
        <end position="1818"/>
    </location>
</feature>
<feature type="region of interest" description="Disordered" evidence="5">
    <location>
        <begin position="747"/>
        <end position="775"/>
    </location>
</feature>
<dbReference type="GO" id="GO:0005737">
    <property type="term" value="C:cytoplasm"/>
    <property type="evidence" value="ECO:0007669"/>
    <property type="project" value="TreeGrafter"/>
</dbReference>
<dbReference type="InterPro" id="IPR055124">
    <property type="entry name" value="PIN-like_DDX60"/>
</dbReference>
<proteinExistence type="predicted"/>
<keyword evidence="2" id="KW-0378">Hydrolase</keyword>
<sequence length="1871" mass="207890">MSDSSRPTNDVSSDTMVETHDSSDDETMTESDLDSDSEADQQHLTINDENLTKTDRKILEVYQKLAARRVDLVGDYAGNELFLIEGDSLLLQCLSDDKLDFAEGFQLLHAVYNVEKVLQGLAERKCNFNIVFFDSNQELCIPASADRANANKYLLARATIIRHLQANLPAHHPHITIKSFQSWSASDFIEELQKTPPYFLMAHDGAQSLGSGGSSMSRDATTSGHSAQSIALRKMIVFLSGRGFNVALVNELQFRDTKVMTMVLEARHRGIDVEIHAEEPSPKGREPGTETAKELEAVVGQYSSFSERQLLAVLVISRLLRSGHPQVSAPTWTQLCSDFLMHQAVSMHVPIANRRLEIESPSTDAQCLLDAVASFTASLLSSSLWAESAPRLVKTCDVADIIDGRLFFQVAGGHVEVSQAAQDEYQRMSSAVATLASANLDTDSGYKPLSEQSAAARQGSHMNSTDRTNLAVLAFSNPVFDKHLESVRLRVDKSANVQSIGSRKVFKEVSHWHNAKKPLLSKAGHAAPGEPKDKWAARRDQKFMAEMRTYAASLTNAVGKSLEPEVIIVGEAGNYTSAIPNETNAGQAARQDDGESSEKGKSGAKKGGGGKAAMKNKAKQDMLNQLASTKAKKADDAGVKLANAWQKVCKDFDAGPDPETRYRRAQVYLGNQSPAWRAAIGAECELYMMDCLVQCWKDACQNNNRAQSLHLPALIWNHAQHILQSPNLSKATIAYVKLVTDTLQLPEVGSSPQPLSERKLPFSPTLTKQSSDLSTKMSPKDFQLLHCGPYLERSFNSEPDSRVDFQPDDWQRRVLDSIDAKKSIFVVAPTSAGKTFISFYAMRKVLEADDGGVLVYVAPTKALVNQIAAEIQARYSKKFKYGGKSVWAIHTRDYRINNPNGCQVLVTVPHVLQIMLMSPSNSKSWSTRVKCIIFDEIHSIGQADDGVVWEQLLLMAPCPVIGLSATVGNPDEFSQWLASTQAAMGHDLVTVQHPHRYSDLRKYFYVPPKQFAFTGLPGKNTIGNLDLDGLPGFNYIHPVAALVDKSRGIPADLSLEPRDCYYLWQAMKKVQTTTHPVASKLDPKQALSAVPRKVDVLQWEKSLKQLLQHWLEDTSSPYDDLLTQLEGSFRSTDREPEYVTSPKTPDVTMEELGGGDDYMKSSLAMLCRLHEKDALPAILFNYDRHLCEEACKEIVNQLQTAETAQQKSGSKWQKKLERWEEWKELKAKSDAKAAKERKTQASKKKRQDDDADGDDKVSKADMLRETASAENDKWEQFDPDAPVEGYHFADHSKVQASELEIYVKQLRYRDIPTYLLDALARGVGVHHAGMNRKYRQVVEILFRKRFLRVIIATGTLAMGINMPCKTVVFSGDSVYLTALNYRQCAGRSGRRGFDLLGNVVFHGVSRQKVCRLISSRLPDLVGHFPITTSLVLRMFTLLHESGNSKFARDAINSMLSQPRIHMGGSSFKDQTMHHLRFSIEYLRRQHLLGSDGAPLNFAGLVSHLYYTENSSFAFHALLKEGYFNELCAGIVEDEKNTLETLMLVLSHLFNRVFCRRADAEFREKVVKHSSSMVFLPPLPDKAAKILQEHNEQTLAVYKTYVKTFVEQHISEEDATLPLTGTKFGSSDESAVSNLGALPPTSIRSSFVALSGAGDNFESIHDLCSTTRSGVFLEEAVIPYMQIYQQDMKVPLNAWLLDFLRHGDVITLERDNGIRQSDVWFLLNDFSLVLATIITSLSNFMKLSDIDMLDVRGGMDVYEEAKEDETAEKEDDGESTPGPDASGAQAIQKTAAAAAAVKKTKKVVKDSWDDDDEEGEDDAQPGMHGAGAAGELDDLAQELDDWNIEEGGLKNVLKAFQKLQVEFNEKFRAMWA</sequence>
<evidence type="ECO:0000259" key="7">
    <source>
        <dbReference type="PROSITE" id="PS51194"/>
    </source>
</evidence>
<dbReference type="GO" id="GO:0003676">
    <property type="term" value="F:nucleic acid binding"/>
    <property type="evidence" value="ECO:0007669"/>
    <property type="project" value="InterPro"/>
</dbReference>
<dbReference type="Pfam" id="PF23002">
    <property type="entry name" value="PIN-like_DDX60"/>
    <property type="match status" value="1"/>
</dbReference>
<evidence type="ECO:0000256" key="2">
    <source>
        <dbReference type="ARBA" id="ARBA00022801"/>
    </source>
</evidence>
<dbReference type="PANTHER" id="PTHR44533">
    <property type="entry name" value="DEAD/H RNA HELICASE, PUTATIVE-RELATED"/>
    <property type="match status" value="1"/>
</dbReference>
<dbReference type="Proteomes" id="UP001316803">
    <property type="component" value="Unassembled WGS sequence"/>
</dbReference>
<gene>
    <name evidence="8" type="ORF">OHC33_011080</name>
</gene>